<accession>A0A0F8YH62</accession>
<dbReference type="GO" id="GO:0003824">
    <property type="term" value="F:catalytic activity"/>
    <property type="evidence" value="ECO:0007669"/>
    <property type="project" value="UniProtKB-ARBA"/>
</dbReference>
<dbReference type="InterPro" id="IPR029065">
    <property type="entry name" value="Enolase_C-like"/>
</dbReference>
<protein>
    <recommendedName>
        <fullName evidence="3">Mandelate racemase/muconate lactonizing enzyme C-terminal domain-containing protein</fullName>
    </recommendedName>
</protein>
<dbReference type="SMART" id="SM00922">
    <property type="entry name" value="MR_MLE"/>
    <property type="match status" value="1"/>
</dbReference>
<feature type="non-terminal residue" evidence="4">
    <location>
        <position position="1"/>
    </location>
</feature>
<dbReference type="GO" id="GO:0046872">
    <property type="term" value="F:metal ion binding"/>
    <property type="evidence" value="ECO:0007669"/>
    <property type="project" value="UniProtKB-KW"/>
</dbReference>
<dbReference type="SUPFAM" id="SSF51604">
    <property type="entry name" value="Enolase C-terminal domain-like"/>
    <property type="match status" value="1"/>
</dbReference>
<feature type="domain" description="Mandelate racemase/muconate lactonizing enzyme C-terminal" evidence="3">
    <location>
        <begin position="181"/>
        <end position="281"/>
    </location>
</feature>
<proteinExistence type="predicted"/>
<evidence type="ECO:0000256" key="2">
    <source>
        <dbReference type="SAM" id="MobiDB-lite"/>
    </source>
</evidence>
<dbReference type="SUPFAM" id="SSF54826">
    <property type="entry name" value="Enolase N-terminal domain-like"/>
    <property type="match status" value="1"/>
</dbReference>
<evidence type="ECO:0000256" key="1">
    <source>
        <dbReference type="ARBA" id="ARBA00022723"/>
    </source>
</evidence>
<keyword evidence="1" id="KW-0479">Metal-binding</keyword>
<reference evidence="4" key="1">
    <citation type="journal article" date="2015" name="Nature">
        <title>Complex archaea that bridge the gap between prokaryotes and eukaryotes.</title>
        <authorList>
            <person name="Spang A."/>
            <person name="Saw J.H."/>
            <person name="Jorgensen S.L."/>
            <person name="Zaremba-Niedzwiedzka K."/>
            <person name="Martijn J."/>
            <person name="Lind A.E."/>
            <person name="van Eijk R."/>
            <person name="Schleper C."/>
            <person name="Guy L."/>
            <person name="Ettema T.J."/>
        </authorList>
    </citation>
    <scope>NUCLEOTIDE SEQUENCE</scope>
</reference>
<evidence type="ECO:0000259" key="3">
    <source>
        <dbReference type="SMART" id="SM00922"/>
    </source>
</evidence>
<gene>
    <name evidence="4" type="ORF">LCGC14_3094030</name>
</gene>
<dbReference type="Pfam" id="PF13378">
    <property type="entry name" value="MR_MLE_C"/>
    <property type="match status" value="1"/>
</dbReference>
<organism evidence="4">
    <name type="scientific">marine sediment metagenome</name>
    <dbReference type="NCBI Taxonomy" id="412755"/>
    <lineage>
        <taxon>unclassified sequences</taxon>
        <taxon>metagenomes</taxon>
        <taxon>ecological metagenomes</taxon>
    </lineage>
</organism>
<dbReference type="InterPro" id="IPR013342">
    <property type="entry name" value="Mandelate_racemase_C"/>
</dbReference>
<dbReference type="Gene3D" id="3.30.390.10">
    <property type="entry name" value="Enolase-like, N-terminal domain"/>
    <property type="match status" value="1"/>
</dbReference>
<comment type="caution">
    <text evidence="4">The sequence shown here is derived from an EMBL/GenBank/DDBJ whole genome shotgun (WGS) entry which is preliminary data.</text>
</comment>
<feature type="region of interest" description="Disordered" evidence="2">
    <location>
        <begin position="1"/>
        <end position="20"/>
    </location>
</feature>
<dbReference type="AlphaFoldDB" id="A0A0F8YH62"/>
<dbReference type="EMBL" id="LAZR01066465">
    <property type="protein sequence ID" value="KKK53514.1"/>
    <property type="molecule type" value="Genomic_DNA"/>
</dbReference>
<evidence type="ECO:0000313" key="4">
    <source>
        <dbReference type="EMBL" id="KKK53514.1"/>
    </source>
</evidence>
<dbReference type="Gene3D" id="3.20.20.120">
    <property type="entry name" value="Enolase-like C-terminal domain"/>
    <property type="match status" value="1"/>
</dbReference>
<dbReference type="PANTHER" id="PTHR48073:SF2">
    <property type="entry name" value="O-SUCCINYLBENZOATE SYNTHASE"/>
    <property type="match status" value="1"/>
</dbReference>
<dbReference type="PANTHER" id="PTHR48073">
    <property type="entry name" value="O-SUCCINYLBENZOATE SYNTHASE-RELATED"/>
    <property type="match status" value="1"/>
</dbReference>
<dbReference type="InterPro" id="IPR036849">
    <property type="entry name" value="Enolase-like_C_sf"/>
</dbReference>
<dbReference type="InterPro" id="IPR029017">
    <property type="entry name" value="Enolase-like_N"/>
</dbReference>
<feature type="non-terminal residue" evidence="4">
    <location>
        <position position="346"/>
    </location>
</feature>
<sequence length="346" mass="37985">PKAHGTLPWDVVGGGHALPPTPRQLPRCGRGLGSIPWLSVEVRPVQLDIYRTAIPMRTFEHAAAPRDVAEAIVVRMELSDKTVGWGETLPRDYVTGETLDTVPRDIEEIFWPIGHAKHGLPSDLPTTNEGRYVTAARCAFELAEYDAWSRFHCRVRGVGPASYACPKIEVPVSGVLGSADPARTARRLRLMRWYGLRDFKLKLGLGDDVDAENLRLVPRRIGKGIARGKFTLRVDVNGGWSADETPGRVARLKPYGVCVVEQPVFGPPEELIELAQRCELPLMADESMITPPEAKKFIEAPGRKVWLNVRLSKNGGTWPADTIMKAADDAGVPFVVGCMVGESSIL</sequence>
<name>A0A0F8YH62_9ZZZZ</name>